<sequence>MPSTKGRGKDRTKTVRMSLRKPVSFPSSLPIAAQEGRGNEELLKVKDMAAMSTTPTLRNPFRPHHTDTAQSLQASKQVEVGGSHTALGFPMPTPVLPSGQPRSALAFPHCHDCLPCSSFGPTAADSGHPPSAPKLRTVVSLPRFHGRRPCSPSLGASATDRGQPPSVPQLRTVVNLPRCRSRGPWSTSLGIAAAGRGHPPSVPQLRTTDLAFRRAVATDSGLPPHPP</sequence>
<dbReference type="InParanoid" id="G3I1I9"/>
<name>G3I1I9_CRIGR</name>
<accession>G3I1I9</accession>
<proteinExistence type="predicted"/>
<dbReference type="Proteomes" id="UP000001075">
    <property type="component" value="Unassembled WGS sequence"/>
</dbReference>
<feature type="region of interest" description="Disordered" evidence="1">
    <location>
        <begin position="1"/>
        <end position="23"/>
    </location>
</feature>
<evidence type="ECO:0000313" key="3">
    <source>
        <dbReference type="Proteomes" id="UP000001075"/>
    </source>
</evidence>
<organism evidence="2 3">
    <name type="scientific">Cricetulus griseus</name>
    <name type="common">Chinese hamster</name>
    <name type="synonym">Cricetulus barabensis griseus</name>
    <dbReference type="NCBI Taxonomy" id="10029"/>
    <lineage>
        <taxon>Eukaryota</taxon>
        <taxon>Metazoa</taxon>
        <taxon>Chordata</taxon>
        <taxon>Craniata</taxon>
        <taxon>Vertebrata</taxon>
        <taxon>Euteleostomi</taxon>
        <taxon>Mammalia</taxon>
        <taxon>Eutheria</taxon>
        <taxon>Euarchontoglires</taxon>
        <taxon>Glires</taxon>
        <taxon>Rodentia</taxon>
        <taxon>Myomorpha</taxon>
        <taxon>Muroidea</taxon>
        <taxon>Cricetidae</taxon>
        <taxon>Cricetinae</taxon>
        <taxon>Cricetulus</taxon>
    </lineage>
</organism>
<dbReference type="EMBL" id="JH001080">
    <property type="protein sequence ID" value="EGW08234.1"/>
    <property type="molecule type" value="Genomic_DNA"/>
</dbReference>
<evidence type="ECO:0000313" key="2">
    <source>
        <dbReference type="EMBL" id="EGW08234.1"/>
    </source>
</evidence>
<feature type="region of interest" description="Disordered" evidence="1">
    <location>
        <begin position="144"/>
        <end position="168"/>
    </location>
</feature>
<gene>
    <name evidence="2" type="ORF">I79_017250</name>
</gene>
<protein>
    <submittedName>
        <fullName evidence="2">Uncharacterized protein</fullName>
    </submittedName>
</protein>
<evidence type="ECO:0000256" key="1">
    <source>
        <dbReference type="SAM" id="MobiDB-lite"/>
    </source>
</evidence>
<reference evidence="3" key="1">
    <citation type="journal article" date="2011" name="Nat. Biotechnol.">
        <title>The genomic sequence of the Chinese hamster ovary (CHO)-K1 cell line.</title>
        <authorList>
            <person name="Xu X."/>
            <person name="Nagarajan H."/>
            <person name="Lewis N.E."/>
            <person name="Pan S."/>
            <person name="Cai Z."/>
            <person name="Liu X."/>
            <person name="Chen W."/>
            <person name="Xie M."/>
            <person name="Wang W."/>
            <person name="Hammond S."/>
            <person name="Andersen M.R."/>
            <person name="Neff N."/>
            <person name="Passarelli B."/>
            <person name="Koh W."/>
            <person name="Fan H.C."/>
            <person name="Wang J."/>
            <person name="Gui Y."/>
            <person name="Lee K.H."/>
            <person name="Betenbaugh M.J."/>
            <person name="Quake S.R."/>
            <person name="Famili I."/>
            <person name="Palsson B.O."/>
            <person name="Wang J."/>
        </authorList>
    </citation>
    <scope>NUCLEOTIDE SEQUENCE [LARGE SCALE GENOMIC DNA]</scope>
    <source>
        <strain evidence="3">CHO K1 cell line</strain>
    </source>
</reference>
<dbReference type="GlyGen" id="G3I1I9">
    <property type="glycosylation" value="2 sites"/>
</dbReference>
<dbReference type="AlphaFoldDB" id="G3I1I9"/>